<organism evidence="2 3">
    <name type="scientific">Blastopirellula marina</name>
    <dbReference type="NCBI Taxonomy" id="124"/>
    <lineage>
        <taxon>Bacteria</taxon>
        <taxon>Pseudomonadati</taxon>
        <taxon>Planctomycetota</taxon>
        <taxon>Planctomycetia</taxon>
        <taxon>Pirellulales</taxon>
        <taxon>Pirellulaceae</taxon>
        <taxon>Blastopirellula</taxon>
    </lineage>
</organism>
<gene>
    <name evidence="2" type="ORF">C5Y93_14920</name>
</gene>
<name>A0A2S8GLE2_9BACT</name>
<accession>A0A2S8GLE2</accession>
<dbReference type="Proteomes" id="UP000237819">
    <property type="component" value="Unassembled WGS sequence"/>
</dbReference>
<dbReference type="EMBL" id="PUHZ01000015">
    <property type="protein sequence ID" value="PQO45252.1"/>
    <property type="molecule type" value="Genomic_DNA"/>
</dbReference>
<sequence>MAFPVEMKWIHATQEKLGVKFPTSFIVAMSKCNGGGIETEMDSWSVFPFWDASDKKRLKRTCNSIDRETQSAREGWFGFPSDGVAIAGGMCGDVMLLLPMRDAPDTLQHTIYWWDHETGDVHWLADDFGDL</sequence>
<evidence type="ECO:0000313" key="2">
    <source>
        <dbReference type="EMBL" id="PQO45252.1"/>
    </source>
</evidence>
<evidence type="ECO:0000259" key="1">
    <source>
        <dbReference type="Pfam" id="PF09346"/>
    </source>
</evidence>
<dbReference type="Pfam" id="PF09346">
    <property type="entry name" value="SMI1_KNR4"/>
    <property type="match status" value="1"/>
</dbReference>
<evidence type="ECO:0000313" key="3">
    <source>
        <dbReference type="Proteomes" id="UP000237819"/>
    </source>
</evidence>
<dbReference type="RefSeq" id="WP_105336232.1">
    <property type="nucleotide sequence ID" value="NZ_PUHZ01000015.1"/>
</dbReference>
<dbReference type="InterPro" id="IPR018958">
    <property type="entry name" value="Knr4/Smi1-like_dom"/>
</dbReference>
<dbReference type="Gene3D" id="3.40.1580.10">
    <property type="entry name" value="SMI1/KNR4-like"/>
    <property type="match status" value="1"/>
</dbReference>
<reference evidence="2 3" key="1">
    <citation type="submission" date="2018-02" db="EMBL/GenBank/DDBJ databases">
        <title>Comparative genomes isolates from brazilian mangrove.</title>
        <authorList>
            <person name="Araujo J.E."/>
            <person name="Taketani R.G."/>
            <person name="Silva M.C.P."/>
            <person name="Loureco M.V."/>
            <person name="Andreote F.D."/>
        </authorList>
    </citation>
    <scope>NUCLEOTIDE SEQUENCE [LARGE SCALE GENOMIC DNA]</scope>
    <source>
        <strain evidence="2 3">Nap-Phe MGV</strain>
    </source>
</reference>
<proteinExistence type="predicted"/>
<dbReference type="SUPFAM" id="SSF160631">
    <property type="entry name" value="SMI1/KNR4-like"/>
    <property type="match status" value="1"/>
</dbReference>
<protein>
    <submittedName>
        <fullName evidence="2">SMI1/KNR4 family protein</fullName>
    </submittedName>
</protein>
<feature type="domain" description="Knr4/Smi1-like" evidence="1">
    <location>
        <begin position="9"/>
        <end position="130"/>
    </location>
</feature>
<dbReference type="OrthoDB" id="1353528at2"/>
<dbReference type="AlphaFoldDB" id="A0A2S8GLE2"/>
<dbReference type="InterPro" id="IPR037883">
    <property type="entry name" value="Knr4/Smi1-like_sf"/>
</dbReference>
<comment type="caution">
    <text evidence="2">The sequence shown here is derived from an EMBL/GenBank/DDBJ whole genome shotgun (WGS) entry which is preliminary data.</text>
</comment>